<evidence type="ECO:0000313" key="2">
    <source>
        <dbReference type="RefSeq" id="XP_015522352.1"/>
    </source>
</evidence>
<evidence type="ECO:0000313" key="3">
    <source>
        <dbReference type="RefSeq" id="XP_046601394.1"/>
    </source>
</evidence>
<gene>
    <name evidence="2" type="primary">LOC107226157</name>
    <name evidence="3" type="synonym">LOC124295442</name>
    <name evidence="4" type="synonym">LOC124295443</name>
    <name evidence="5" type="synonym">LOC124295444</name>
</gene>
<dbReference type="InParanoid" id="A0A6J0C742"/>
<reference evidence="2" key="1">
    <citation type="submission" date="2025-04" db="UniProtKB">
        <authorList>
            <consortium name="RefSeq"/>
        </authorList>
    </citation>
    <scope>IDENTIFICATION</scope>
    <source>
        <tissue evidence="3 4">Thorax and Abdomen</tissue>
        <tissue evidence="2">Whole body</tissue>
    </source>
</reference>
<dbReference type="AlphaFoldDB" id="A0A6J0C742"/>
<dbReference type="OrthoDB" id="422540at2759"/>
<dbReference type="Proteomes" id="UP000829291">
    <property type="component" value="Chromosome 7"/>
</dbReference>
<dbReference type="SUPFAM" id="SSF53098">
    <property type="entry name" value="Ribonuclease H-like"/>
    <property type="match status" value="1"/>
</dbReference>
<organism evidence="1 2">
    <name type="scientific">Neodiprion lecontei</name>
    <name type="common">Redheaded pine sawfly</name>
    <dbReference type="NCBI Taxonomy" id="441921"/>
    <lineage>
        <taxon>Eukaryota</taxon>
        <taxon>Metazoa</taxon>
        <taxon>Ecdysozoa</taxon>
        <taxon>Arthropoda</taxon>
        <taxon>Hexapoda</taxon>
        <taxon>Insecta</taxon>
        <taxon>Pterygota</taxon>
        <taxon>Neoptera</taxon>
        <taxon>Endopterygota</taxon>
        <taxon>Hymenoptera</taxon>
        <taxon>Tenthredinoidea</taxon>
        <taxon>Diprionidae</taxon>
        <taxon>Diprioninae</taxon>
        <taxon>Neodiprion</taxon>
    </lineage>
</organism>
<evidence type="ECO:0000313" key="5">
    <source>
        <dbReference type="RefSeq" id="XP_046601396.1"/>
    </source>
</evidence>
<dbReference type="PANTHER" id="PTHR38681">
    <property type="entry name" value="RETROVIRUS-RELATED POL POLYPROTEIN FROM TRANSPOSON 412-LIKE PROTEIN-RELATED"/>
    <property type="match status" value="1"/>
</dbReference>
<evidence type="ECO:0000313" key="4">
    <source>
        <dbReference type="RefSeq" id="XP_046601395.1"/>
    </source>
</evidence>
<dbReference type="RefSeq" id="XP_046601396.1">
    <property type="nucleotide sequence ID" value="XM_046745440.1"/>
</dbReference>
<keyword evidence="1" id="KW-1185">Reference proteome</keyword>
<dbReference type="Gene3D" id="3.30.420.10">
    <property type="entry name" value="Ribonuclease H-like superfamily/Ribonuclease H"/>
    <property type="match status" value="1"/>
</dbReference>
<dbReference type="GO" id="GO:0003676">
    <property type="term" value="F:nucleic acid binding"/>
    <property type="evidence" value="ECO:0007669"/>
    <property type="project" value="InterPro"/>
</dbReference>
<dbReference type="GeneID" id="107226157"/>
<dbReference type="RefSeq" id="XP_015522352.1">
    <property type="nucleotide sequence ID" value="XM_015666866.1"/>
</dbReference>
<dbReference type="RefSeq" id="XP_046601395.1">
    <property type="nucleotide sequence ID" value="XM_046745439.1"/>
</dbReference>
<proteinExistence type="predicted"/>
<name>A0A6J0C742_NEOLC</name>
<dbReference type="InterPro" id="IPR036397">
    <property type="entry name" value="RNaseH_sf"/>
</dbReference>
<dbReference type="PANTHER" id="PTHR38681:SF1">
    <property type="entry name" value="RETROVIRUS-RELATED POL POLYPROTEIN FROM TRANSPOSON 412-LIKE PROTEIN"/>
    <property type="match status" value="1"/>
</dbReference>
<evidence type="ECO:0000313" key="1">
    <source>
        <dbReference type="Proteomes" id="UP000829291"/>
    </source>
</evidence>
<dbReference type="RefSeq" id="XP_046601394.1">
    <property type="nucleotide sequence ID" value="XM_046745438.1"/>
</dbReference>
<protein>
    <submittedName>
        <fullName evidence="2">Uncharacterized protein LOC107226157</fullName>
    </submittedName>
    <submittedName>
        <fullName evidence="3">Uncharacterized protein LOC124295442</fullName>
    </submittedName>
    <submittedName>
        <fullName evidence="4">Uncharacterized protein LOC124295443</fullName>
    </submittedName>
    <submittedName>
        <fullName evidence="5">Uncharacterized protein LOC124295444</fullName>
    </submittedName>
</protein>
<dbReference type="InterPro" id="IPR012337">
    <property type="entry name" value="RNaseH-like_sf"/>
</dbReference>
<accession>A0A6J0C742</accession>
<dbReference type="KEGG" id="nlo:107226157"/>
<sequence>MISAKRIRTTAYHPASNGLIERWHRTLKTALMCNPSIPWPDLLPTVLLELRTVYKEDIKASPAEMTFGTTLRIPGDFFVNAELPAEPEIFLEKHREYMKAIRPTPTSHHIKAKIFIQQELQSCSHVFLRLDEVKPPLKPPYSGPHLVKKCLDDRRFVINIDGDEKTVSIERLKPAFLAKDDSASDHVIGPEDIILPHQQGTMDRPLKTYQKKG</sequence>